<evidence type="ECO:0000256" key="1">
    <source>
        <dbReference type="SAM" id="Phobius"/>
    </source>
</evidence>
<keyword evidence="1" id="KW-0812">Transmembrane</keyword>
<protein>
    <submittedName>
        <fullName evidence="2">Uncharacterized protein</fullName>
    </submittedName>
</protein>
<feature type="transmembrane region" description="Helical" evidence="1">
    <location>
        <begin position="68"/>
        <end position="90"/>
    </location>
</feature>
<gene>
    <name evidence="2" type="ORF">GLOIN_2v1669552</name>
</gene>
<sequence length="91" mass="10133">MKFASFCKFSRVNCDKSYSTSHGILLSLNFALNLEILSTSLFGRFLNLSIIFSNLLTLSEKVLTQLLVSLQSGQSLGGLFLTLLLLFSFIF</sequence>
<name>A0A2P4PIC1_RHIID</name>
<comment type="caution">
    <text evidence="2">The sequence shown here is derived from an EMBL/GenBank/DDBJ whole genome shotgun (WGS) entry which is preliminary data.</text>
</comment>
<proteinExistence type="predicted"/>
<organism evidence="2 3">
    <name type="scientific">Rhizophagus irregularis (strain DAOM 181602 / DAOM 197198 / MUCL 43194)</name>
    <name type="common">Arbuscular mycorrhizal fungus</name>
    <name type="synonym">Glomus intraradices</name>
    <dbReference type="NCBI Taxonomy" id="747089"/>
    <lineage>
        <taxon>Eukaryota</taxon>
        <taxon>Fungi</taxon>
        <taxon>Fungi incertae sedis</taxon>
        <taxon>Mucoromycota</taxon>
        <taxon>Glomeromycotina</taxon>
        <taxon>Glomeromycetes</taxon>
        <taxon>Glomerales</taxon>
        <taxon>Glomeraceae</taxon>
        <taxon>Rhizophagus</taxon>
    </lineage>
</organism>
<keyword evidence="3" id="KW-1185">Reference proteome</keyword>
<evidence type="ECO:0000313" key="2">
    <source>
        <dbReference type="EMBL" id="POG65133.1"/>
    </source>
</evidence>
<accession>A0A2P4PIC1</accession>
<dbReference type="AlphaFoldDB" id="A0A2P4PIC1"/>
<keyword evidence="1" id="KW-1133">Transmembrane helix</keyword>
<reference evidence="2 3" key="2">
    <citation type="journal article" date="2018" name="New Phytol.">
        <title>High intraspecific genome diversity in the model arbuscular mycorrhizal symbiont Rhizophagus irregularis.</title>
        <authorList>
            <person name="Chen E.C.H."/>
            <person name="Morin E."/>
            <person name="Beaudet D."/>
            <person name="Noel J."/>
            <person name="Yildirir G."/>
            <person name="Ndikumana S."/>
            <person name="Charron P."/>
            <person name="St-Onge C."/>
            <person name="Giorgi J."/>
            <person name="Kruger M."/>
            <person name="Marton T."/>
            <person name="Ropars J."/>
            <person name="Grigoriev I.V."/>
            <person name="Hainaut M."/>
            <person name="Henrissat B."/>
            <person name="Roux C."/>
            <person name="Martin F."/>
            <person name="Corradi N."/>
        </authorList>
    </citation>
    <scope>NUCLEOTIDE SEQUENCE [LARGE SCALE GENOMIC DNA]</scope>
    <source>
        <strain evidence="2 3">DAOM 197198</strain>
    </source>
</reference>
<reference evidence="2 3" key="1">
    <citation type="journal article" date="2013" name="Proc. Natl. Acad. Sci. U.S.A.">
        <title>Genome of an arbuscular mycorrhizal fungus provides insight into the oldest plant symbiosis.</title>
        <authorList>
            <person name="Tisserant E."/>
            <person name="Malbreil M."/>
            <person name="Kuo A."/>
            <person name="Kohler A."/>
            <person name="Symeonidi A."/>
            <person name="Balestrini R."/>
            <person name="Charron P."/>
            <person name="Duensing N."/>
            <person name="Frei Dit Frey N."/>
            <person name="Gianinazzi-Pearson V."/>
            <person name="Gilbert L.B."/>
            <person name="Handa Y."/>
            <person name="Herr J.R."/>
            <person name="Hijri M."/>
            <person name="Koul R."/>
            <person name="Kawaguchi M."/>
            <person name="Krajinski F."/>
            <person name="Lammers P.J."/>
            <person name="Masclaux F.G."/>
            <person name="Murat C."/>
            <person name="Morin E."/>
            <person name="Ndikumana S."/>
            <person name="Pagni M."/>
            <person name="Petitpierre D."/>
            <person name="Requena N."/>
            <person name="Rosikiewicz P."/>
            <person name="Riley R."/>
            <person name="Saito K."/>
            <person name="San Clemente H."/>
            <person name="Shapiro H."/>
            <person name="van Tuinen D."/>
            <person name="Becard G."/>
            <person name="Bonfante P."/>
            <person name="Paszkowski U."/>
            <person name="Shachar-Hill Y.Y."/>
            <person name="Tuskan G.A."/>
            <person name="Young P.W."/>
            <person name="Sanders I.R."/>
            <person name="Henrissat B."/>
            <person name="Rensing S.A."/>
            <person name="Grigoriev I.V."/>
            <person name="Corradi N."/>
            <person name="Roux C."/>
            <person name="Martin F."/>
        </authorList>
    </citation>
    <scope>NUCLEOTIDE SEQUENCE [LARGE SCALE GENOMIC DNA]</scope>
    <source>
        <strain evidence="2 3">DAOM 197198</strain>
    </source>
</reference>
<keyword evidence="1" id="KW-0472">Membrane</keyword>
<dbReference type="EMBL" id="AUPC02000222">
    <property type="protein sequence ID" value="POG65133.1"/>
    <property type="molecule type" value="Genomic_DNA"/>
</dbReference>
<evidence type="ECO:0000313" key="3">
    <source>
        <dbReference type="Proteomes" id="UP000018888"/>
    </source>
</evidence>
<dbReference type="Proteomes" id="UP000018888">
    <property type="component" value="Unassembled WGS sequence"/>
</dbReference>